<dbReference type="GO" id="GO:0030041">
    <property type="term" value="P:actin filament polymerization"/>
    <property type="evidence" value="ECO:0007669"/>
    <property type="project" value="TreeGrafter"/>
</dbReference>
<evidence type="ECO:0000256" key="1">
    <source>
        <dbReference type="SAM" id="MobiDB-lite"/>
    </source>
</evidence>
<reference evidence="2" key="1">
    <citation type="submission" date="2020-10" db="EMBL/GenBank/DDBJ databases">
        <title>Unveiling of a novel bifunctional photoreceptor, Dualchrome1, isolated from a cosmopolitan green alga.</title>
        <authorList>
            <person name="Suzuki S."/>
            <person name="Kawachi M."/>
        </authorList>
    </citation>
    <scope>NUCLEOTIDE SEQUENCE</scope>
    <source>
        <strain evidence="2">NIES 2893</strain>
    </source>
</reference>
<dbReference type="PANTHER" id="PTHR45691">
    <property type="entry name" value="PROTEIN DIAPHANOUS"/>
    <property type="match status" value="1"/>
</dbReference>
<dbReference type="AlphaFoldDB" id="A0A830I2Z1"/>
<proteinExistence type="predicted"/>
<name>A0A830I2Z1_9CHLO</name>
<feature type="compositionally biased region" description="Low complexity" evidence="1">
    <location>
        <begin position="362"/>
        <end position="375"/>
    </location>
</feature>
<evidence type="ECO:0000313" key="2">
    <source>
        <dbReference type="EMBL" id="GHP11537.1"/>
    </source>
</evidence>
<dbReference type="GO" id="GO:0005884">
    <property type="term" value="C:actin filament"/>
    <property type="evidence" value="ECO:0007669"/>
    <property type="project" value="TreeGrafter"/>
</dbReference>
<feature type="compositionally biased region" description="Low complexity" evidence="1">
    <location>
        <begin position="44"/>
        <end position="56"/>
    </location>
</feature>
<dbReference type="Proteomes" id="UP000660262">
    <property type="component" value="Unassembled WGS sequence"/>
</dbReference>
<evidence type="ECO:0000313" key="3">
    <source>
        <dbReference type="Proteomes" id="UP000660262"/>
    </source>
</evidence>
<protein>
    <submittedName>
        <fullName evidence="2">Uncharacterized protein</fullName>
    </submittedName>
</protein>
<accession>A0A830I2Z1</accession>
<feature type="compositionally biased region" description="Low complexity" evidence="1">
    <location>
        <begin position="1"/>
        <end position="27"/>
    </location>
</feature>
<feature type="region of interest" description="Disordered" evidence="1">
    <location>
        <begin position="1"/>
        <end position="67"/>
    </location>
</feature>
<keyword evidence="3" id="KW-1185">Reference proteome</keyword>
<sequence>MPPPAGLQSSQQQQAASQVPSSMPQAPHLQAQVPPPGPGGGLTGSSSSYLVSSVNAGGPGGHHHHQAAAAVSGGGVPYSAISGTISGTMNHASANTGVVAGHVPGIPGAPGAHHATHPTGGNGPGGAAVPMNPGGSAQVQNVMTNVSAMPPQGAQGLSSMPGAAGPSMMATGGGGATVQATQPYGATQQPPGVGAQFAARPGVPGPPMPAQMHGMPPGSGAPAAGAMPPPPPNAAGMPPPPAAGMPPATAANIYLLRCRALLSPPNPQPHRALREADKAVQYAATGDKGQALKNVLSEAFHLRGAALVRCNAHGEALRCYHVGLRMIPNDPQLLNDRLQLTQSMWRLDESRNRLTPPPTAMPAPAHTTTASAHPPQGAPPPGGMPPQPTHFAQGVPPPMHPGA</sequence>
<dbReference type="InterPro" id="IPR051412">
    <property type="entry name" value="Formin_Homology_Diaphanous_sf"/>
</dbReference>
<dbReference type="PANTHER" id="PTHR45691:SF6">
    <property type="entry name" value="PROTEIN DIAPHANOUS"/>
    <property type="match status" value="1"/>
</dbReference>
<dbReference type="SUPFAM" id="SSF48452">
    <property type="entry name" value="TPR-like"/>
    <property type="match status" value="1"/>
</dbReference>
<dbReference type="EMBL" id="BNJQ01000035">
    <property type="protein sequence ID" value="GHP11537.1"/>
    <property type="molecule type" value="Genomic_DNA"/>
</dbReference>
<feature type="compositionally biased region" description="Pro residues" evidence="1">
    <location>
        <begin position="376"/>
        <end position="388"/>
    </location>
</feature>
<comment type="caution">
    <text evidence="2">The sequence shown here is derived from an EMBL/GenBank/DDBJ whole genome shotgun (WGS) entry which is preliminary data.</text>
</comment>
<feature type="region of interest" description="Disordered" evidence="1">
    <location>
        <begin position="351"/>
        <end position="403"/>
    </location>
</feature>
<dbReference type="InterPro" id="IPR011990">
    <property type="entry name" value="TPR-like_helical_dom_sf"/>
</dbReference>
<gene>
    <name evidence="2" type="ORF">PPROV_001026500</name>
</gene>
<organism evidence="2 3">
    <name type="scientific">Pycnococcus provasolii</name>
    <dbReference type="NCBI Taxonomy" id="41880"/>
    <lineage>
        <taxon>Eukaryota</taxon>
        <taxon>Viridiplantae</taxon>
        <taxon>Chlorophyta</taxon>
        <taxon>Pseudoscourfieldiophyceae</taxon>
        <taxon>Pseudoscourfieldiales</taxon>
        <taxon>Pycnococcaceae</taxon>
        <taxon>Pycnococcus</taxon>
    </lineage>
</organism>